<evidence type="ECO:0000313" key="4">
    <source>
        <dbReference type="Proteomes" id="UP001152747"/>
    </source>
</evidence>
<reference evidence="3" key="1">
    <citation type="submission" date="2022-11" db="EMBL/GenBank/DDBJ databases">
        <authorList>
            <person name="Kikuchi T."/>
        </authorList>
    </citation>
    <scope>NUCLEOTIDE SEQUENCE</scope>
    <source>
        <strain evidence="3">PS1010</strain>
    </source>
</reference>
<sequence>MKSIFLLELFLNFKVIQTVTCHCFGSGCGLTEECKGQYCYTTWVLEGGEVDKTGCVTSRQELSTSQCVKTRKGSVTCVCSEEFAIPSDATFYTPPTIKCDLSTSTVANDFCFGHSCDYNGYFQTNEFGDVFVSEIDRECSDYPDMLNFLGRTNSCQLVEKSLTCSCGTAFCNKQQPYEVKIGKVKCYKYDPKNMYKSEFCYGDLCYRWKETLYGVEILGCMSLGYAEGLEYLSKPGSEGSSNILVRFCDENLCNGDYKPN</sequence>
<dbReference type="Pfam" id="PF24602">
    <property type="entry name" value="DUF7622"/>
    <property type="match status" value="1"/>
</dbReference>
<dbReference type="AlphaFoldDB" id="A0A9P1IUY1"/>
<dbReference type="PANTHER" id="PTHR37433:SF5">
    <property type="entry name" value="DUF753 DOMAIN-CONTAINING PROTEIN-RELATED"/>
    <property type="match status" value="1"/>
</dbReference>
<organism evidence="3 4">
    <name type="scientific">Caenorhabditis angaria</name>
    <dbReference type="NCBI Taxonomy" id="860376"/>
    <lineage>
        <taxon>Eukaryota</taxon>
        <taxon>Metazoa</taxon>
        <taxon>Ecdysozoa</taxon>
        <taxon>Nematoda</taxon>
        <taxon>Chromadorea</taxon>
        <taxon>Rhabditida</taxon>
        <taxon>Rhabditina</taxon>
        <taxon>Rhabditomorpha</taxon>
        <taxon>Rhabditoidea</taxon>
        <taxon>Rhabditidae</taxon>
        <taxon>Peloderinae</taxon>
        <taxon>Caenorhabditis</taxon>
    </lineage>
</organism>
<gene>
    <name evidence="3" type="ORF">CAMP_LOCUS13823</name>
</gene>
<comment type="caution">
    <text evidence="3">The sequence shown here is derived from an EMBL/GenBank/DDBJ whole genome shotgun (WGS) entry which is preliminary data.</text>
</comment>
<dbReference type="PROSITE" id="PS51257">
    <property type="entry name" value="PROKAR_LIPOPROTEIN"/>
    <property type="match status" value="1"/>
</dbReference>
<accession>A0A9P1IUY1</accession>
<evidence type="ECO:0000259" key="2">
    <source>
        <dbReference type="Pfam" id="PF24602"/>
    </source>
</evidence>
<evidence type="ECO:0000313" key="3">
    <source>
        <dbReference type="EMBL" id="CAI5451186.1"/>
    </source>
</evidence>
<feature type="signal peptide" evidence="1">
    <location>
        <begin position="1"/>
        <end position="21"/>
    </location>
</feature>
<evidence type="ECO:0000256" key="1">
    <source>
        <dbReference type="SAM" id="SignalP"/>
    </source>
</evidence>
<dbReference type="PANTHER" id="PTHR37433">
    <property type="entry name" value="PROTEIN CBG25136-RELATED"/>
    <property type="match status" value="1"/>
</dbReference>
<name>A0A9P1IUY1_9PELO</name>
<dbReference type="Proteomes" id="UP001152747">
    <property type="component" value="Unassembled WGS sequence"/>
</dbReference>
<protein>
    <recommendedName>
        <fullName evidence="2">DUF7622 domain-containing protein</fullName>
    </recommendedName>
</protein>
<feature type="domain" description="DUF7622" evidence="2">
    <location>
        <begin position="180"/>
        <end position="258"/>
    </location>
</feature>
<dbReference type="InterPro" id="IPR056039">
    <property type="entry name" value="DUF7622"/>
</dbReference>
<feature type="chain" id="PRO_5040220203" description="DUF7622 domain-containing protein" evidence="1">
    <location>
        <begin position="22"/>
        <end position="260"/>
    </location>
</feature>
<dbReference type="EMBL" id="CANHGI010000005">
    <property type="protein sequence ID" value="CAI5451186.1"/>
    <property type="molecule type" value="Genomic_DNA"/>
</dbReference>
<keyword evidence="1" id="KW-0732">Signal</keyword>
<keyword evidence="4" id="KW-1185">Reference proteome</keyword>
<dbReference type="OrthoDB" id="5774917at2759"/>
<proteinExistence type="predicted"/>